<accession>B9SNQ6</accession>
<gene>
    <name evidence="1" type="ORF">RCOM_1026290</name>
</gene>
<dbReference type="AlphaFoldDB" id="B9SNQ6"/>
<evidence type="ECO:0000313" key="1">
    <source>
        <dbReference type="EMBL" id="EEF34764.1"/>
    </source>
</evidence>
<dbReference type="InParanoid" id="B9SNQ6"/>
<keyword evidence="2" id="KW-1185">Reference proteome</keyword>
<dbReference type="EMBL" id="EQ974051">
    <property type="protein sequence ID" value="EEF34764.1"/>
    <property type="molecule type" value="Genomic_DNA"/>
</dbReference>
<name>B9SNQ6_RICCO</name>
<organism evidence="1 2">
    <name type="scientific">Ricinus communis</name>
    <name type="common">Castor bean</name>
    <dbReference type="NCBI Taxonomy" id="3988"/>
    <lineage>
        <taxon>Eukaryota</taxon>
        <taxon>Viridiplantae</taxon>
        <taxon>Streptophyta</taxon>
        <taxon>Embryophyta</taxon>
        <taxon>Tracheophyta</taxon>
        <taxon>Spermatophyta</taxon>
        <taxon>Magnoliopsida</taxon>
        <taxon>eudicotyledons</taxon>
        <taxon>Gunneridae</taxon>
        <taxon>Pentapetalae</taxon>
        <taxon>rosids</taxon>
        <taxon>fabids</taxon>
        <taxon>Malpighiales</taxon>
        <taxon>Euphorbiaceae</taxon>
        <taxon>Acalyphoideae</taxon>
        <taxon>Acalypheae</taxon>
        <taxon>Ricinus</taxon>
    </lineage>
</organism>
<protein>
    <submittedName>
        <fullName evidence="1">Uncharacterized protein</fullName>
    </submittedName>
</protein>
<dbReference type="Proteomes" id="UP000008311">
    <property type="component" value="Unassembled WGS sequence"/>
</dbReference>
<sequence length="79" mass="9173">MDKPSNRINYYQILRLRVLIDVEQALHLGHMIRICPDQGKGYRQIIESGKLKYGAWLRSSASPGSYKEPRWGKLEEIEA</sequence>
<evidence type="ECO:0000313" key="2">
    <source>
        <dbReference type="Proteomes" id="UP000008311"/>
    </source>
</evidence>
<proteinExistence type="predicted"/>
<reference evidence="2" key="1">
    <citation type="journal article" date="2010" name="Nat. Biotechnol.">
        <title>Draft genome sequence of the oilseed species Ricinus communis.</title>
        <authorList>
            <person name="Chan A.P."/>
            <person name="Crabtree J."/>
            <person name="Zhao Q."/>
            <person name="Lorenzi H."/>
            <person name="Orvis J."/>
            <person name="Puiu D."/>
            <person name="Melake-Berhan A."/>
            <person name="Jones K.M."/>
            <person name="Redman J."/>
            <person name="Chen G."/>
            <person name="Cahoon E.B."/>
            <person name="Gedil M."/>
            <person name="Stanke M."/>
            <person name="Haas B.J."/>
            <person name="Wortman J.R."/>
            <person name="Fraser-Liggett C.M."/>
            <person name="Ravel J."/>
            <person name="Rabinowicz P.D."/>
        </authorList>
    </citation>
    <scope>NUCLEOTIDE SEQUENCE [LARGE SCALE GENOMIC DNA]</scope>
    <source>
        <strain evidence="2">cv. Hale</strain>
    </source>
</reference>